<dbReference type="OrthoDB" id="406634at2759"/>
<dbReference type="Gene3D" id="3.60.130.10">
    <property type="entry name" value="Clavaminate synthase-like"/>
    <property type="match status" value="1"/>
</dbReference>
<dbReference type="SUPFAM" id="SSF51197">
    <property type="entry name" value="Clavaminate synthase-like"/>
    <property type="match status" value="1"/>
</dbReference>
<dbReference type="EMBL" id="MU003771">
    <property type="protein sequence ID" value="KAF2724481.1"/>
    <property type="molecule type" value="Genomic_DNA"/>
</dbReference>
<dbReference type="CDD" id="cd00250">
    <property type="entry name" value="CAS_like"/>
    <property type="match status" value="1"/>
</dbReference>
<keyword evidence="4" id="KW-0223">Dioxygenase</keyword>
<evidence type="ECO:0000259" key="8">
    <source>
        <dbReference type="Pfam" id="PF02668"/>
    </source>
</evidence>
<evidence type="ECO:0000313" key="9">
    <source>
        <dbReference type="EMBL" id="KAF2724481.1"/>
    </source>
</evidence>
<dbReference type="GO" id="GO:0045329">
    <property type="term" value="P:carnitine biosynthetic process"/>
    <property type="evidence" value="ECO:0007669"/>
    <property type="project" value="TreeGrafter"/>
</dbReference>
<dbReference type="PANTHER" id="PTHR10696:SF25">
    <property type="entry name" value="OXIDOREDUCTASE AIM17-RELATED"/>
    <property type="match status" value="1"/>
</dbReference>
<feature type="region of interest" description="Disordered" evidence="7">
    <location>
        <begin position="172"/>
        <end position="191"/>
    </location>
</feature>
<dbReference type="GO" id="GO:0046872">
    <property type="term" value="F:metal ion binding"/>
    <property type="evidence" value="ECO:0007669"/>
    <property type="project" value="UniProtKB-KW"/>
</dbReference>
<organism evidence="9 10">
    <name type="scientific">Polychaeton citri CBS 116435</name>
    <dbReference type="NCBI Taxonomy" id="1314669"/>
    <lineage>
        <taxon>Eukaryota</taxon>
        <taxon>Fungi</taxon>
        <taxon>Dikarya</taxon>
        <taxon>Ascomycota</taxon>
        <taxon>Pezizomycotina</taxon>
        <taxon>Dothideomycetes</taxon>
        <taxon>Dothideomycetidae</taxon>
        <taxon>Capnodiales</taxon>
        <taxon>Capnodiaceae</taxon>
        <taxon>Polychaeton</taxon>
    </lineage>
</organism>
<dbReference type="Gene3D" id="3.30.2020.30">
    <property type="match status" value="1"/>
</dbReference>
<feature type="compositionally biased region" description="Polar residues" evidence="7">
    <location>
        <begin position="127"/>
        <end position="159"/>
    </location>
</feature>
<dbReference type="InterPro" id="IPR038492">
    <property type="entry name" value="GBBH-like_N_sf"/>
</dbReference>
<reference evidence="9" key="1">
    <citation type="journal article" date="2020" name="Stud. Mycol.">
        <title>101 Dothideomycetes genomes: a test case for predicting lifestyles and emergence of pathogens.</title>
        <authorList>
            <person name="Haridas S."/>
            <person name="Albert R."/>
            <person name="Binder M."/>
            <person name="Bloem J."/>
            <person name="Labutti K."/>
            <person name="Salamov A."/>
            <person name="Andreopoulos B."/>
            <person name="Baker S."/>
            <person name="Barry K."/>
            <person name="Bills G."/>
            <person name="Bluhm B."/>
            <person name="Cannon C."/>
            <person name="Castanera R."/>
            <person name="Culley D."/>
            <person name="Daum C."/>
            <person name="Ezra D."/>
            <person name="Gonzalez J."/>
            <person name="Henrissat B."/>
            <person name="Kuo A."/>
            <person name="Liang C."/>
            <person name="Lipzen A."/>
            <person name="Lutzoni F."/>
            <person name="Magnuson J."/>
            <person name="Mondo S."/>
            <person name="Nolan M."/>
            <person name="Ohm R."/>
            <person name="Pangilinan J."/>
            <person name="Park H.-J."/>
            <person name="Ramirez L."/>
            <person name="Alfaro M."/>
            <person name="Sun H."/>
            <person name="Tritt A."/>
            <person name="Yoshinaga Y."/>
            <person name="Zwiers L.-H."/>
            <person name="Turgeon B."/>
            <person name="Goodwin S."/>
            <person name="Spatafora J."/>
            <person name="Crous P."/>
            <person name="Grigoriev I."/>
        </authorList>
    </citation>
    <scope>NUCLEOTIDE SEQUENCE</scope>
    <source>
        <strain evidence="9">CBS 116435</strain>
    </source>
</reference>
<evidence type="ECO:0000256" key="5">
    <source>
        <dbReference type="ARBA" id="ARBA00023002"/>
    </source>
</evidence>
<keyword evidence="5" id="KW-0560">Oxidoreductase</keyword>
<feature type="compositionally biased region" description="Low complexity" evidence="7">
    <location>
        <begin position="173"/>
        <end position="184"/>
    </location>
</feature>
<dbReference type="GO" id="GO:0005739">
    <property type="term" value="C:mitochondrion"/>
    <property type="evidence" value="ECO:0007669"/>
    <property type="project" value="TreeGrafter"/>
</dbReference>
<keyword evidence="10" id="KW-1185">Reference proteome</keyword>
<keyword evidence="6" id="KW-0408">Iron</keyword>
<evidence type="ECO:0000256" key="6">
    <source>
        <dbReference type="ARBA" id="ARBA00023004"/>
    </source>
</evidence>
<comment type="similarity">
    <text evidence="2">Belongs to the gamma-BBH/TMLD family.</text>
</comment>
<evidence type="ECO:0000256" key="7">
    <source>
        <dbReference type="SAM" id="MobiDB-lite"/>
    </source>
</evidence>
<dbReference type="PANTHER" id="PTHR10696">
    <property type="entry name" value="GAMMA-BUTYROBETAINE HYDROXYLASE-RELATED"/>
    <property type="match status" value="1"/>
</dbReference>
<evidence type="ECO:0000256" key="4">
    <source>
        <dbReference type="ARBA" id="ARBA00022964"/>
    </source>
</evidence>
<dbReference type="InterPro" id="IPR003819">
    <property type="entry name" value="TauD/TfdA-like"/>
</dbReference>
<comment type="caution">
    <text evidence="9">The sequence shown here is derived from an EMBL/GenBank/DDBJ whole genome shotgun (WGS) entry which is preliminary data.</text>
</comment>
<evidence type="ECO:0000256" key="1">
    <source>
        <dbReference type="ARBA" id="ARBA00001954"/>
    </source>
</evidence>
<dbReference type="Pfam" id="PF02668">
    <property type="entry name" value="TauD"/>
    <property type="match status" value="1"/>
</dbReference>
<sequence>MTTIGFVCRACKLNAGSASTIKSSLRPFCTDHREFSSSSRKLLPRTAGSFSSGWNNPQLQTTESDSNNFLRKLGVHPGLLQDFTQHDDSATDESISSAKDEDHESRFPTGHRSFDDTEPNGLRTRARPSQQSAEELRATTNRSQSAAGTAKETLSTQDSKFAKRPPFVKAHISSTGQQTTQQGSVESNDHLPPFFEHQNHDIPYKAKHPVEISLNGSLRGSSPLALRDLCTCERCIDPSTKQKLYNVADIPSNLQAKSIVYNRGNVHITWQDDLPGFPADHTTILSLSGISQLYSSKPFRAAYRPESIDATRWTDDIFRKSCQDMAYVDYMNDDHALFKALQQLLTHGLLFLTNVPETETSVSTIAERIGPIRETFYGRTWDVRSVPQAKNVAYTSQDLGFHMDLLYMVQPPHLQFLHCIRASNAGGASLFTDSHRAVKELWRQDPSAVDVLTDPKSVGFHYDHHPRHHYEQSHSVINGKRIKKRNGSTDFQINSVAWSPPFQMPLSHRPSIGTAKRKEAVEGGIEVWHDAAQKLNKLFHDPIGIYERLMKPGECVIFDNRRVLHARTAFQVGDMGKERWLRGCYLDKDPLLSRARTLGQRFPASESKRRPPK</sequence>
<keyword evidence="3" id="KW-0479">Metal-binding</keyword>
<accession>A0A9P4QGJ0</accession>
<evidence type="ECO:0000256" key="3">
    <source>
        <dbReference type="ARBA" id="ARBA00022723"/>
    </source>
</evidence>
<proteinExistence type="inferred from homology"/>
<feature type="region of interest" description="Disordered" evidence="7">
    <location>
        <begin position="82"/>
        <end position="162"/>
    </location>
</feature>
<dbReference type="Proteomes" id="UP000799441">
    <property type="component" value="Unassembled WGS sequence"/>
</dbReference>
<dbReference type="GO" id="GO:0051213">
    <property type="term" value="F:dioxygenase activity"/>
    <property type="evidence" value="ECO:0007669"/>
    <property type="project" value="UniProtKB-KW"/>
</dbReference>
<evidence type="ECO:0000256" key="2">
    <source>
        <dbReference type="ARBA" id="ARBA00008654"/>
    </source>
</evidence>
<protein>
    <submittedName>
        <fullName evidence="9">Clavaminate synthase-like protein</fullName>
    </submittedName>
</protein>
<name>A0A9P4QGJ0_9PEZI</name>
<dbReference type="InterPro" id="IPR042098">
    <property type="entry name" value="TauD-like_sf"/>
</dbReference>
<evidence type="ECO:0000313" key="10">
    <source>
        <dbReference type="Proteomes" id="UP000799441"/>
    </source>
</evidence>
<dbReference type="InterPro" id="IPR050411">
    <property type="entry name" value="AlphaKG_dependent_hydroxylases"/>
</dbReference>
<gene>
    <name evidence="9" type="ORF">K431DRAFT_281914</name>
</gene>
<feature type="domain" description="TauD/TfdA-like" evidence="8">
    <location>
        <begin position="324"/>
        <end position="585"/>
    </location>
</feature>
<comment type="cofactor">
    <cofactor evidence="1">
        <name>Fe(2+)</name>
        <dbReference type="ChEBI" id="CHEBI:29033"/>
    </cofactor>
</comment>
<dbReference type="AlphaFoldDB" id="A0A9P4QGJ0"/>